<comment type="caution">
    <text evidence="1">The sequence shown here is derived from an EMBL/GenBank/DDBJ whole genome shotgun (WGS) entry which is preliminary data.</text>
</comment>
<evidence type="ECO:0000313" key="2">
    <source>
        <dbReference type="Proteomes" id="UP000518300"/>
    </source>
</evidence>
<accession>A0A848LEQ2</accession>
<dbReference type="RefSeq" id="WP_169346170.1">
    <property type="nucleotide sequence ID" value="NZ_JABBJJ010000081.1"/>
</dbReference>
<protein>
    <submittedName>
        <fullName evidence="1">Uncharacterized protein</fullName>
    </submittedName>
</protein>
<dbReference type="Proteomes" id="UP000518300">
    <property type="component" value="Unassembled WGS sequence"/>
</dbReference>
<reference evidence="1 2" key="1">
    <citation type="submission" date="2020-04" db="EMBL/GenBank/DDBJ databases">
        <title>Draft genome of Pyxidicoccus fallax type strain.</title>
        <authorList>
            <person name="Whitworth D.E."/>
        </authorList>
    </citation>
    <scope>NUCLEOTIDE SEQUENCE [LARGE SCALE GENOMIC DNA]</scope>
    <source>
        <strain evidence="1 2">DSM 14698</strain>
    </source>
</reference>
<dbReference type="EMBL" id="JABBJJ010000081">
    <property type="protein sequence ID" value="NMO16884.1"/>
    <property type="molecule type" value="Genomic_DNA"/>
</dbReference>
<organism evidence="1 2">
    <name type="scientific">Pyxidicoccus fallax</name>
    <dbReference type="NCBI Taxonomy" id="394095"/>
    <lineage>
        <taxon>Bacteria</taxon>
        <taxon>Pseudomonadati</taxon>
        <taxon>Myxococcota</taxon>
        <taxon>Myxococcia</taxon>
        <taxon>Myxococcales</taxon>
        <taxon>Cystobacterineae</taxon>
        <taxon>Myxococcaceae</taxon>
        <taxon>Pyxidicoccus</taxon>
    </lineage>
</organism>
<gene>
    <name evidence="1" type="ORF">HG543_18760</name>
</gene>
<name>A0A848LEQ2_9BACT</name>
<sequence>MNQRTAAVTLAVLRVLSPRHKSYGLPLIRRRSTTRNLAFATLGSATLRLLRLRLAEYTRRARGLARLRARASSALREPVEATLAVAMLGALALPLLVEPAPAGAPERARGADKRSAYNGGENGGAIDFEAPIASW</sequence>
<dbReference type="AlphaFoldDB" id="A0A848LEQ2"/>
<evidence type="ECO:0000313" key="1">
    <source>
        <dbReference type="EMBL" id="NMO16884.1"/>
    </source>
</evidence>
<proteinExistence type="predicted"/>
<keyword evidence="2" id="KW-1185">Reference proteome</keyword>